<dbReference type="AlphaFoldDB" id="E3LMR5"/>
<dbReference type="CTD" id="9819203"/>
<dbReference type="HOGENOM" id="CLU_059626_1_0_1"/>
<name>E3LMR5_CAERE</name>
<dbReference type="InParanoid" id="E3LMR5"/>
<dbReference type="PANTHER" id="PTHR38631:SF1">
    <property type="entry name" value="DUF2780 DOMAIN-CONTAINING PROTEIN-RELATED"/>
    <property type="match status" value="1"/>
</dbReference>
<feature type="region of interest" description="Disordered" evidence="1">
    <location>
        <begin position="1"/>
        <end position="109"/>
    </location>
</feature>
<evidence type="ECO:0000313" key="2">
    <source>
        <dbReference type="EMBL" id="EFP03043.1"/>
    </source>
</evidence>
<dbReference type="RefSeq" id="XP_003114908.2">
    <property type="nucleotide sequence ID" value="XM_003114860.2"/>
</dbReference>
<dbReference type="STRING" id="31234.E3LMR5"/>
<dbReference type="EMBL" id="DS268411">
    <property type="protein sequence ID" value="EFP03043.1"/>
    <property type="molecule type" value="Genomic_DNA"/>
</dbReference>
<keyword evidence="3" id="KW-1185">Reference proteome</keyword>
<dbReference type="Proteomes" id="UP000008281">
    <property type="component" value="Unassembled WGS sequence"/>
</dbReference>
<feature type="compositionally biased region" description="Basic and acidic residues" evidence="1">
    <location>
        <begin position="82"/>
        <end position="108"/>
    </location>
</feature>
<dbReference type="GeneID" id="9819203"/>
<gene>
    <name evidence="2" type="ORF">CRE_28181</name>
</gene>
<proteinExistence type="predicted"/>
<dbReference type="PANTHER" id="PTHR38631">
    <property type="match status" value="1"/>
</dbReference>
<feature type="region of interest" description="Disordered" evidence="1">
    <location>
        <begin position="130"/>
        <end position="149"/>
    </location>
</feature>
<dbReference type="OrthoDB" id="5868784at2759"/>
<sequence length="384" mass="43799">MQNKPMRPRSKPLPGRLPPLPIADVSPISGRSGKSDTAAPAVRIGSKIKHNRLRKTSSCDRNNLRNSGQEEVKKNRKKGSKERKSGSEHERVRKVKSRESAEKSKDYDGVVTSPYDKVALSEFEKKYKDDYEEMRKGKKDEKKELRQSQIGSVFEPIMGPTAPARSGANGVKNKMKWKIDVDPIELRGEQKMAEILEKLKELRKSSGSKPCKVLKANEQMLSSSDDEPTEELIHMSARILQLVKMDLLISKEISKEEQEYLKSYCRCGDHKERVEPIFETIACSILEKVASKNEFIRHVSIPGQLRIFAVDEKKSKYPIMSLMIIRKDLFYYSWNRQTSPEDDEQLDPTWNSMTVKGYTGIGFVSSSHLLPQPAPIKSAHFQLY</sequence>
<evidence type="ECO:0000313" key="3">
    <source>
        <dbReference type="Proteomes" id="UP000008281"/>
    </source>
</evidence>
<accession>E3LMR5</accession>
<evidence type="ECO:0000256" key="1">
    <source>
        <dbReference type="SAM" id="MobiDB-lite"/>
    </source>
</evidence>
<feature type="compositionally biased region" description="Basic residues" evidence="1">
    <location>
        <begin position="46"/>
        <end position="55"/>
    </location>
</feature>
<protein>
    <submittedName>
        <fullName evidence="2">Uncharacterized protein</fullName>
    </submittedName>
</protein>
<dbReference type="KEGG" id="crq:GCK72_001893"/>
<feature type="compositionally biased region" description="Basic and acidic residues" evidence="1">
    <location>
        <begin position="130"/>
        <end position="146"/>
    </location>
</feature>
<organism evidence="3">
    <name type="scientific">Caenorhabditis remanei</name>
    <name type="common">Caenorhabditis vulgaris</name>
    <dbReference type="NCBI Taxonomy" id="31234"/>
    <lineage>
        <taxon>Eukaryota</taxon>
        <taxon>Metazoa</taxon>
        <taxon>Ecdysozoa</taxon>
        <taxon>Nematoda</taxon>
        <taxon>Chromadorea</taxon>
        <taxon>Rhabditida</taxon>
        <taxon>Rhabditina</taxon>
        <taxon>Rhabditomorpha</taxon>
        <taxon>Rhabditoidea</taxon>
        <taxon>Rhabditidae</taxon>
        <taxon>Peloderinae</taxon>
        <taxon>Caenorhabditis</taxon>
    </lineage>
</organism>
<dbReference type="FunCoup" id="E3LMR5">
    <property type="interactions" value="557"/>
</dbReference>
<reference evidence="2" key="1">
    <citation type="submission" date="2007-07" db="EMBL/GenBank/DDBJ databases">
        <title>PCAP assembly of the Caenorhabditis remanei genome.</title>
        <authorList>
            <consortium name="The Caenorhabditis remanei Sequencing Consortium"/>
            <person name="Wilson R.K."/>
        </authorList>
    </citation>
    <scope>NUCLEOTIDE SEQUENCE [LARGE SCALE GENOMIC DNA]</scope>
    <source>
        <strain evidence="2">PB4641</strain>
    </source>
</reference>
<dbReference type="eggNOG" id="ENOG502T2II">
    <property type="taxonomic scope" value="Eukaryota"/>
</dbReference>
<feature type="compositionally biased region" description="Basic residues" evidence="1">
    <location>
        <begin position="1"/>
        <end position="10"/>
    </location>
</feature>
<dbReference type="OMA" id="IFETIAC"/>